<sequence>MKNSRRRTRRTRRRFRVDLVLVLRGFELALRLVDLCRDLL</sequence>
<keyword evidence="2" id="KW-1185">Reference proteome</keyword>
<evidence type="ECO:0000313" key="1">
    <source>
        <dbReference type="EMBL" id="MDR7319848.1"/>
    </source>
</evidence>
<reference evidence="1 2" key="1">
    <citation type="submission" date="2023-07" db="EMBL/GenBank/DDBJ databases">
        <title>Sequencing the genomes of 1000 actinobacteria strains.</title>
        <authorList>
            <person name="Klenk H.-P."/>
        </authorList>
    </citation>
    <scope>NUCLEOTIDE SEQUENCE [LARGE SCALE GENOMIC DNA]</scope>
    <source>
        <strain evidence="1 2">DSM 44711</strain>
    </source>
</reference>
<dbReference type="EMBL" id="JAVDYC010000001">
    <property type="protein sequence ID" value="MDR7319848.1"/>
    <property type="molecule type" value="Genomic_DNA"/>
</dbReference>
<protein>
    <submittedName>
        <fullName evidence="1">Uncharacterized protein</fullName>
    </submittedName>
</protein>
<name>A0AAE3ZH77_9ACTN</name>
<comment type="caution">
    <text evidence="1">The sequence shown here is derived from an EMBL/GenBank/DDBJ whole genome shotgun (WGS) entry which is preliminary data.</text>
</comment>
<proteinExistence type="predicted"/>
<organism evidence="1 2">
    <name type="scientific">Catenuloplanes niger</name>
    <dbReference type="NCBI Taxonomy" id="587534"/>
    <lineage>
        <taxon>Bacteria</taxon>
        <taxon>Bacillati</taxon>
        <taxon>Actinomycetota</taxon>
        <taxon>Actinomycetes</taxon>
        <taxon>Micromonosporales</taxon>
        <taxon>Micromonosporaceae</taxon>
        <taxon>Catenuloplanes</taxon>
    </lineage>
</organism>
<evidence type="ECO:0000313" key="2">
    <source>
        <dbReference type="Proteomes" id="UP001183629"/>
    </source>
</evidence>
<accession>A0AAE3ZH77</accession>
<dbReference type="RefSeq" id="WP_310407738.1">
    <property type="nucleotide sequence ID" value="NZ_JAVDYC010000001.1"/>
</dbReference>
<dbReference type="Proteomes" id="UP001183629">
    <property type="component" value="Unassembled WGS sequence"/>
</dbReference>
<gene>
    <name evidence="1" type="ORF">J2S44_000098</name>
</gene>
<dbReference type="AlphaFoldDB" id="A0AAE3ZH77"/>